<evidence type="ECO:0000313" key="3">
    <source>
        <dbReference type="Proteomes" id="UP000018144"/>
    </source>
</evidence>
<evidence type="ECO:0000256" key="1">
    <source>
        <dbReference type="SAM" id="MobiDB-lite"/>
    </source>
</evidence>
<evidence type="ECO:0000313" key="2">
    <source>
        <dbReference type="EMBL" id="CCX08893.1"/>
    </source>
</evidence>
<dbReference type="EMBL" id="HF935434">
    <property type="protein sequence ID" value="CCX08893.1"/>
    <property type="molecule type" value="Genomic_DNA"/>
</dbReference>
<gene>
    <name evidence="2" type="ORF">PCON_08486</name>
</gene>
<organism evidence="2 3">
    <name type="scientific">Pyronema omphalodes (strain CBS 100304)</name>
    <name type="common">Pyronema confluens</name>
    <dbReference type="NCBI Taxonomy" id="1076935"/>
    <lineage>
        <taxon>Eukaryota</taxon>
        <taxon>Fungi</taxon>
        <taxon>Dikarya</taxon>
        <taxon>Ascomycota</taxon>
        <taxon>Pezizomycotina</taxon>
        <taxon>Pezizomycetes</taxon>
        <taxon>Pezizales</taxon>
        <taxon>Pyronemataceae</taxon>
        <taxon>Pyronema</taxon>
    </lineage>
</organism>
<name>U4L0N4_PYROM</name>
<protein>
    <submittedName>
        <fullName evidence="2">Uncharacterized protein</fullName>
    </submittedName>
</protein>
<dbReference type="AlphaFoldDB" id="U4L0N4"/>
<sequence length="272" mass="31002">MNHGIDSGNTGALFYPAAPNTVGQPANAQFSDHGSHNLNSEGYLSAMHHNHPLPQSMNDGCGPRYTHNNDPPINAQASSARHRQPLRYAGPSTSQPQPNPNVDDGVYLRHTEEQYQAKLQLEIEDYDQINGFRYRTKHIKTFMRWPSPNLPPPSNLSTDLSPFKTKIAHWAAVEARKKIAAIIKEEERTGIVVRCGKVRDPREEPAFESFYDQALEVISFKANELGRFGHISQGDVERLDWAPRYSFLTREGFWKKQELPDSLTQRYRYDCR</sequence>
<reference evidence="2 3" key="1">
    <citation type="journal article" date="2013" name="PLoS Genet.">
        <title>The genome and development-dependent transcriptomes of Pyronema confluens: a window into fungal evolution.</title>
        <authorList>
            <person name="Traeger S."/>
            <person name="Altegoer F."/>
            <person name="Freitag M."/>
            <person name="Gabaldon T."/>
            <person name="Kempken F."/>
            <person name="Kumar A."/>
            <person name="Marcet-Houben M."/>
            <person name="Poggeler S."/>
            <person name="Stajich J.E."/>
            <person name="Nowrousian M."/>
        </authorList>
    </citation>
    <scope>NUCLEOTIDE SEQUENCE [LARGE SCALE GENOMIC DNA]</scope>
    <source>
        <strain evidence="3">CBS 100304</strain>
        <tissue evidence="2">Vegetative mycelium</tissue>
    </source>
</reference>
<keyword evidence="3" id="KW-1185">Reference proteome</keyword>
<feature type="compositionally biased region" description="Polar residues" evidence="1">
    <location>
        <begin position="66"/>
        <end position="79"/>
    </location>
</feature>
<feature type="compositionally biased region" description="Polar residues" evidence="1">
    <location>
        <begin position="24"/>
        <end position="42"/>
    </location>
</feature>
<feature type="region of interest" description="Disordered" evidence="1">
    <location>
        <begin position="24"/>
        <end position="81"/>
    </location>
</feature>
<proteinExistence type="predicted"/>
<accession>U4L0N4</accession>
<dbReference type="Proteomes" id="UP000018144">
    <property type="component" value="Unassembled WGS sequence"/>
</dbReference>